<dbReference type="KEGG" id="cfu:CFU_3692"/>
<organism evidence="1 2">
    <name type="scientific">Collimonas fungivorans (strain Ter331)</name>
    <dbReference type="NCBI Taxonomy" id="1005048"/>
    <lineage>
        <taxon>Bacteria</taxon>
        <taxon>Pseudomonadati</taxon>
        <taxon>Pseudomonadota</taxon>
        <taxon>Betaproteobacteria</taxon>
        <taxon>Burkholderiales</taxon>
        <taxon>Oxalobacteraceae</taxon>
        <taxon>Collimonas</taxon>
    </lineage>
</organism>
<accession>G0AAZ2</accession>
<evidence type="ECO:0000313" key="2">
    <source>
        <dbReference type="Proteomes" id="UP000008392"/>
    </source>
</evidence>
<proteinExistence type="predicted"/>
<reference evidence="1 2" key="5">
    <citation type="journal article" date="2011" name="ISME J.">
        <title>Dual transcriptional profiling of a bacterial/fungal confrontation: Collimonas fungivorans versus Aspergillus niger.</title>
        <authorList>
            <person name="Mela F."/>
            <person name="Fritsche K."/>
            <person name="de Boer W."/>
            <person name="van Veen J.A."/>
            <person name="de Graaff L.H."/>
            <person name="van den Berg M."/>
            <person name="Leveau J.H."/>
        </authorList>
    </citation>
    <scope>NUCLEOTIDE SEQUENCE [LARGE SCALE GENOMIC DNA]</scope>
    <source>
        <strain evidence="1 2">Ter331</strain>
    </source>
</reference>
<keyword evidence="2" id="KW-1185">Reference proteome</keyword>
<protein>
    <submittedName>
        <fullName evidence="1">Putative cytoplasmic protein</fullName>
    </submittedName>
</protein>
<dbReference type="HOGENOM" id="CLU_057073_0_0_4"/>
<dbReference type="AlphaFoldDB" id="G0AAZ2"/>
<reference evidence="1 2" key="2">
    <citation type="journal article" date="2006" name="J. Microbiol. Methods">
        <title>Genomic flank-sequencing of plasposon insertion sites for rapid identification of functional genes.</title>
        <authorList>
            <person name="Leveau J.H."/>
            <person name="Gerards S."/>
            <person name="Fritsche K."/>
            <person name="Zondag G."/>
            <person name="van Veen J.A."/>
        </authorList>
    </citation>
    <scope>NUCLEOTIDE SEQUENCE [LARGE SCALE GENOMIC DNA]</scope>
    <source>
        <strain evidence="1 2">Ter331</strain>
    </source>
</reference>
<dbReference type="Proteomes" id="UP000008392">
    <property type="component" value="Chromosome"/>
</dbReference>
<reference evidence="1 2" key="4">
    <citation type="journal article" date="2010" name="Environ. Microbiol.">
        <title>The bacterial genus Collimonas: mycophagy, weathering and other adaptive solutions to life in oligotrophic soil environments.</title>
        <authorList>
            <person name="Leveau J.H."/>
            <person name="Uroz S."/>
            <person name="de Boer W."/>
        </authorList>
    </citation>
    <scope>NUCLEOTIDE SEQUENCE [LARGE SCALE GENOMIC DNA]</scope>
    <source>
        <strain evidence="1 2">Ter331</strain>
    </source>
</reference>
<reference evidence="1 2" key="3">
    <citation type="journal article" date="2008" name="FEMS Microbiol. Ecol.">
        <title>Identification and characterization of genes underlying chitinolysis in Collimonas fungivorans Ter331.</title>
        <authorList>
            <person name="Fritsche K."/>
            <person name="de Boer W."/>
            <person name="Gerards S."/>
            <person name="van den Berg M."/>
            <person name="van Veen J.A."/>
            <person name="Leveau J.H."/>
        </authorList>
    </citation>
    <scope>NUCLEOTIDE SEQUENCE [LARGE SCALE GENOMIC DNA]</scope>
    <source>
        <strain evidence="1 2">Ter331</strain>
    </source>
</reference>
<sequence>MAVFAIILPDCACRSHAAFFADLWSLRPERQLAVKARWLLCRTFHVDATFSLISKNIMKLQQMYLSFLVAFGLVISVPGHCDELSERASMNKYVKLMMQTQNVTELEALSSTYLSTQARTSSGIWKLTVFNTAISLAFDSRHKGPAYWALAEKWARNWVEHYPESPAAHIAYAQMLLNHGWSFRGTGYAKDVEAQNWAPFAEYTQQARTYLETHKTIAAKDPSWYELMAVVAKQQSWPEREFSKLINEGLERYPAFYQIYFAAIGYYGPKWGGNAESIEKFAQAALKRTQSSEGFGMYARIYWVASQTNYDDRLFSDSLVDWPVMKKGIDDVLKKYPDNWNINNFARFACLSGDKKKTAELISRMDTPPLMAAWDQISDFQQCKDWAYAEQATSDKSLHTDTQ</sequence>
<reference evidence="1 2" key="1">
    <citation type="journal article" date="2004" name="Environ. Microbiol.">
        <title>Phylogeny-function analysis of (meta)genomic libraries: screening for expression of ribosomal RNA genes by large-insert library fluorescent in situ hybridization (LIL-FISH).</title>
        <authorList>
            <person name="Leveau J.H."/>
            <person name="Gerards S."/>
            <person name="de Boer W."/>
            <person name="van Veen J.A."/>
        </authorList>
    </citation>
    <scope>NUCLEOTIDE SEQUENCE [LARGE SCALE GENOMIC DNA]</scope>
    <source>
        <strain evidence="1 2">Ter331</strain>
    </source>
</reference>
<gene>
    <name evidence="1" type="ordered locus">CFU_3692</name>
</gene>
<reference evidence="2" key="6">
    <citation type="submission" date="2011-05" db="EMBL/GenBank/DDBJ databases">
        <title>Complete sequence of Collimonas fungivorans Ter331.</title>
        <authorList>
            <person name="Leveau J.H."/>
        </authorList>
    </citation>
    <scope>NUCLEOTIDE SEQUENCE [LARGE SCALE GENOMIC DNA]</scope>
    <source>
        <strain evidence="2">Ter331</strain>
    </source>
</reference>
<dbReference type="eggNOG" id="COG2319">
    <property type="taxonomic scope" value="Bacteria"/>
</dbReference>
<name>G0AAZ2_COLFT</name>
<evidence type="ECO:0000313" key="1">
    <source>
        <dbReference type="EMBL" id="AEK63516.1"/>
    </source>
</evidence>
<dbReference type="EMBL" id="CP002745">
    <property type="protein sequence ID" value="AEK63516.1"/>
    <property type="molecule type" value="Genomic_DNA"/>
</dbReference>